<dbReference type="InterPro" id="IPR005839">
    <property type="entry name" value="Methylthiotransferase"/>
</dbReference>
<dbReference type="GO" id="GO:0005739">
    <property type="term" value="C:mitochondrion"/>
    <property type="evidence" value="ECO:0007669"/>
    <property type="project" value="TreeGrafter"/>
</dbReference>
<evidence type="ECO:0000256" key="2">
    <source>
        <dbReference type="ARBA" id="ARBA00009815"/>
    </source>
</evidence>
<proteinExistence type="inferred from homology"/>
<evidence type="ECO:0000259" key="12">
    <source>
        <dbReference type="PROSITE" id="PS51918"/>
    </source>
</evidence>
<feature type="domain" description="Radical SAM core" evidence="12">
    <location>
        <begin position="104"/>
        <end position="358"/>
    </location>
</feature>
<dbReference type="PROSITE" id="PS51449">
    <property type="entry name" value="MTTASE_N"/>
    <property type="match status" value="1"/>
</dbReference>
<feature type="domain" description="MTTase N-terminal" evidence="11">
    <location>
        <begin position="1"/>
        <end position="80"/>
    </location>
</feature>
<keyword evidence="3" id="KW-0004">4Fe-4S</keyword>
<dbReference type="SFLD" id="SFLDS00029">
    <property type="entry name" value="Radical_SAM"/>
    <property type="match status" value="1"/>
</dbReference>
<keyword evidence="6" id="KW-0408">Iron</keyword>
<dbReference type="SFLD" id="SFLDF00413">
    <property type="entry name" value="CDK5RAP1"/>
    <property type="match status" value="1"/>
</dbReference>
<evidence type="ECO:0000259" key="10">
    <source>
        <dbReference type="PROSITE" id="PS50926"/>
    </source>
</evidence>
<keyword evidence="7" id="KW-0411">Iron-sulfur</keyword>
<evidence type="ECO:0000256" key="8">
    <source>
        <dbReference type="ARBA" id="ARBA00053923"/>
    </source>
</evidence>
<dbReference type="InterPro" id="IPR013848">
    <property type="entry name" value="Methylthiotransferase_N"/>
</dbReference>
<dbReference type="PROSITE" id="PS01278">
    <property type="entry name" value="MTTASE_RADICAL"/>
    <property type="match status" value="1"/>
</dbReference>
<dbReference type="NCBIfam" id="TIGR00089">
    <property type="entry name" value="MiaB/RimO family radical SAM methylthiotransferase"/>
    <property type="match status" value="1"/>
</dbReference>
<dbReference type="GO" id="GO:0046872">
    <property type="term" value="F:metal ion binding"/>
    <property type="evidence" value="ECO:0007669"/>
    <property type="project" value="UniProtKB-KW"/>
</dbReference>
<feature type="domain" description="TRAM" evidence="10">
    <location>
        <begin position="359"/>
        <end position="431"/>
    </location>
</feature>
<evidence type="ECO:0000256" key="6">
    <source>
        <dbReference type="ARBA" id="ARBA00023004"/>
    </source>
</evidence>
<keyword evidence="14" id="KW-1185">Reference proteome</keyword>
<dbReference type="SFLD" id="SFLDG01061">
    <property type="entry name" value="methylthiotransferase"/>
    <property type="match status" value="1"/>
</dbReference>
<accession>A0A4C1TVM6</accession>
<evidence type="ECO:0000313" key="13">
    <source>
        <dbReference type="EMBL" id="GBP18050.1"/>
    </source>
</evidence>
<comment type="cofactor">
    <cofactor evidence="1">
        <name>[4Fe-4S] cluster</name>
        <dbReference type="ChEBI" id="CHEBI:49883"/>
    </cofactor>
</comment>
<dbReference type="Pfam" id="PF01938">
    <property type="entry name" value="TRAM"/>
    <property type="match status" value="1"/>
</dbReference>
<evidence type="ECO:0000256" key="4">
    <source>
        <dbReference type="ARBA" id="ARBA00022691"/>
    </source>
</evidence>
<dbReference type="Proteomes" id="UP000299102">
    <property type="component" value="Unassembled WGS sequence"/>
</dbReference>
<dbReference type="AlphaFoldDB" id="A0A4C1TVM6"/>
<keyword evidence="5" id="KW-0479">Metal-binding</keyword>
<dbReference type="SFLD" id="SFLDG01082">
    <property type="entry name" value="B12-binding_domain_containing"/>
    <property type="match status" value="1"/>
</dbReference>
<comment type="function">
    <text evidence="8">Potential regulator of CDK5 activity.</text>
</comment>
<dbReference type="GO" id="GO:0060255">
    <property type="term" value="P:regulation of macromolecule metabolic process"/>
    <property type="evidence" value="ECO:0007669"/>
    <property type="project" value="UniProtKB-ARBA"/>
</dbReference>
<reference evidence="13 14" key="1">
    <citation type="journal article" date="2019" name="Commun. Biol.">
        <title>The bagworm genome reveals a unique fibroin gene that provides high tensile strength.</title>
        <authorList>
            <person name="Kono N."/>
            <person name="Nakamura H."/>
            <person name="Ohtoshi R."/>
            <person name="Tomita M."/>
            <person name="Numata K."/>
            <person name="Arakawa K."/>
        </authorList>
    </citation>
    <scope>NUCLEOTIDE SEQUENCE [LARGE SCALE GENOMIC DNA]</scope>
</reference>
<dbReference type="FunFam" id="3.40.50.12160:FF:000003">
    <property type="entry name" value="CDK5 regulatory subunit-associated protein 1"/>
    <property type="match status" value="1"/>
</dbReference>
<comment type="caution">
    <text evidence="13">The sequence shown here is derived from an EMBL/GenBank/DDBJ whole genome shotgun (WGS) entry which is preliminary data.</text>
</comment>
<protein>
    <recommendedName>
        <fullName evidence="9">CDK5RAP1-like protein</fullName>
    </recommendedName>
</protein>
<comment type="similarity">
    <text evidence="2">Belongs to the methylthiotransferase family. MiaB subfamily.</text>
</comment>
<evidence type="ECO:0000256" key="3">
    <source>
        <dbReference type="ARBA" id="ARBA00022485"/>
    </source>
</evidence>
<evidence type="ECO:0000256" key="5">
    <source>
        <dbReference type="ARBA" id="ARBA00022723"/>
    </source>
</evidence>
<dbReference type="Pfam" id="PF00919">
    <property type="entry name" value="UPF0004"/>
    <property type="match status" value="1"/>
</dbReference>
<dbReference type="InterPro" id="IPR007197">
    <property type="entry name" value="rSAM"/>
</dbReference>
<dbReference type="GO" id="GO:0035597">
    <property type="term" value="F:tRNA-2-methylthio-N(6)-dimethylallyladenosine(37) synthase activity"/>
    <property type="evidence" value="ECO:0007669"/>
    <property type="project" value="TreeGrafter"/>
</dbReference>
<dbReference type="Gene3D" id="3.80.30.20">
    <property type="entry name" value="tm_1862 like domain"/>
    <property type="match status" value="1"/>
</dbReference>
<evidence type="ECO:0000259" key="11">
    <source>
        <dbReference type="PROSITE" id="PS51449"/>
    </source>
</evidence>
<evidence type="ECO:0000256" key="1">
    <source>
        <dbReference type="ARBA" id="ARBA00001966"/>
    </source>
</evidence>
<dbReference type="InterPro" id="IPR023404">
    <property type="entry name" value="rSAM_horseshoe"/>
</dbReference>
<dbReference type="NCBIfam" id="TIGR01574">
    <property type="entry name" value="miaB-methiolase"/>
    <property type="match status" value="1"/>
</dbReference>
<dbReference type="InterPro" id="IPR020612">
    <property type="entry name" value="Methylthiotransferase_CS"/>
</dbReference>
<dbReference type="InterPro" id="IPR058240">
    <property type="entry name" value="rSAM_sf"/>
</dbReference>
<name>A0A4C1TVM6_EUMVA</name>
<dbReference type="InterPro" id="IPR038135">
    <property type="entry name" value="Methylthiotransferase_N_sf"/>
</dbReference>
<dbReference type="SMART" id="SM00729">
    <property type="entry name" value="Elp3"/>
    <property type="match status" value="1"/>
</dbReference>
<dbReference type="PROSITE" id="PS50926">
    <property type="entry name" value="TRAM"/>
    <property type="match status" value="1"/>
</dbReference>
<dbReference type="OrthoDB" id="190098at2759"/>
<dbReference type="GO" id="GO:0051539">
    <property type="term" value="F:4 iron, 4 sulfur cluster binding"/>
    <property type="evidence" value="ECO:0007669"/>
    <property type="project" value="UniProtKB-KW"/>
</dbReference>
<dbReference type="Pfam" id="PF04055">
    <property type="entry name" value="Radical_SAM"/>
    <property type="match status" value="1"/>
</dbReference>
<organism evidence="13 14">
    <name type="scientific">Eumeta variegata</name>
    <name type="common">Bagworm moth</name>
    <name type="synonym">Eumeta japonica</name>
    <dbReference type="NCBI Taxonomy" id="151549"/>
    <lineage>
        <taxon>Eukaryota</taxon>
        <taxon>Metazoa</taxon>
        <taxon>Ecdysozoa</taxon>
        <taxon>Arthropoda</taxon>
        <taxon>Hexapoda</taxon>
        <taxon>Insecta</taxon>
        <taxon>Pterygota</taxon>
        <taxon>Neoptera</taxon>
        <taxon>Endopterygota</taxon>
        <taxon>Lepidoptera</taxon>
        <taxon>Glossata</taxon>
        <taxon>Ditrysia</taxon>
        <taxon>Tineoidea</taxon>
        <taxon>Psychidae</taxon>
        <taxon>Oiketicinae</taxon>
        <taxon>Eumeta</taxon>
    </lineage>
</organism>
<dbReference type="EMBL" id="BGZK01000092">
    <property type="protein sequence ID" value="GBP18050.1"/>
    <property type="molecule type" value="Genomic_DNA"/>
</dbReference>
<evidence type="ECO:0000256" key="9">
    <source>
        <dbReference type="ARBA" id="ARBA00074452"/>
    </source>
</evidence>
<keyword evidence="4" id="KW-0949">S-adenosyl-L-methionine</keyword>
<dbReference type="Gene3D" id="3.40.50.12160">
    <property type="entry name" value="Methylthiotransferase, N-terminal domain"/>
    <property type="match status" value="1"/>
</dbReference>
<dbReference type="GO" id="GO:0005829">
    <property type="term" value="C:cytosol"/>
    <property type="evidence" value="ECO:0007669"/>
    <property type="project" value="TreeGrafter"/>
</dbReference>
<dbReference type="FunFam" id="3.80.30.20:FF:000003">
    <property type="entry name" value="CDK5 regulatory subunit-associated protein 1"/>
    <property type="match status" value="1"/>
</dbReference>
<dbReference type="InterPro" id="IPR002792">
    <property type="entry name" value="TRAM_dom"/>
</dbReference>
<dbReference type="SUPFAM" id="SSF102114">
    <property type="entry name" value="Radical SAM enzymes"/>
    <property type="match status" value="1"/>
</dbReference>
<dbReference type="GO" id="GO:0080090">
    <property type="term" value="P:regulation of primary metabolic process"/>
    <property type="evidence" value="ECO:0007669"/>
    <property type="project" value="UniProtKB-ARBA"/>
</dbReference>
<dbReference type="InterPro" id="IPR006638">
    <property type="entry name" value="Elp3/MiaA/NifB-like_rSAM"/>
</dbReference>
<dbReference type="PANTHER" id="PTHR43020">
    <property type="entry name" value="CDK5 REGULATORY SUBUNIT-ASSOCIATED PROTEIN 1"/>
    <property type="match status" value="1"/>
</dbReference>
<dbReference type="PROSITE" id="PS51918">
    <property type="entry name" value="RADICAL_SAM"/>
    <property type="match status" value="1"/>
</dbReference>
<dbReference type="PANTHER" id="PTHR43020:SF2">
    <property type="entry name" value="MITOCHONDRIAL TRNA METHYLTHIOTRANSFERASE CDK5RAP1"/>
    <property type="match status" value="1"/>
</dbReference>
<gene>
    <name evidence="13" type="ORF">EVAR_16997_1</name>
</gene>
<evidence type="ECO:0000313" key="14">
    <source>
        <dbReference type="Proteomes" id="UP000299102"/>
    </source>
</evidence>
<sequence>MTCAIREGAEIKIWHRLDHLRGFKRQRAMSKNGYPVKIGILGCMAERLKEKLIEKEKSVDIVAGPDSYRDLPRLLAVTENGQTAVNVLLSLDETYADVVPVRLNKNNITAFISVMRGCDNMCTYCIVPFTRGKERSRPVTSIVDEIKLLSDQGVKEVTLLGQNVNSYRDISQQTEKYETNLAKGFKTVYKTKKGGLRFADLLEKVSSVDPEMRIRFTAAHPKDFPDEVLQIITERSNICNQLHLPAQSGSSTVLERMRRGYTREAYLELVAKVRSVIPGVALSTDMICGFCGETEEEFQETLTLMETVRYHTAFLFSYSMREKTTAYRRYKDDVPNDVKKDRHTRMLKLYIQSCHVLNQAELGKVHLVLIESINKKTQQLVGRNEMYLKVNVDQTEILSEDGGKRAIKIGDYVAVKITDAKASAFSGVPLYHTSIKEFYRDKCYGNEIVVQL</sequence>
<evidence type="ECO:0000256" key="7">
    <source>
        <dbReference type="ARBA" id="ARBA00023014"/>
    </source>
</evidence>
<dbReference type="STRING" id="151549.A0A4C1TVM6"/>